<proteinExistence type="predicted"/>
<evidence type="ECO:0000256" key="1">
    <source>
        <dbReference type="SAM" id="MobiDB-lite"/>
    </source>
</evidence>
<feature type="region of interest" description="Disordered" evidence="1">
    <location>
        <begin position="111"/>
        <end position="136"/>
    </location>
</feature>
<comment type="caution">
    <text evidence="2">The sequence shown here is derived from an EMBL/GenBank/DDBJ whole genome shotgun (WGS) entry which is preliminary data.</text>
</comment>
<reference evidence="2" key="2">
    <citation type="submission" date="2020-09" db="EMBL/GenBank/DDBJ databases">
        <authorList>
            <person name="Sun Q."/>
            <person name="Ohkuma M."/>
        </authorList>
    </citation>
    <scope>NUCLEOTIDE SEQUENCE</scope>
    <source>
        <strain evidence="2">JCM 19831</strain>
    </source>
</reference>
<evidence type="ECO:0000313" key="2">
    <source>
        <dbReference type="EMBL" id="GGM36619.1"/>
    </source>
</evidence>
<dbReference type="Gene3D" id="3.40.50.720">
    <property type="entry name" value="NAD(P)-binding Rossmann-like Domain"/>
    <property type="match status" value="2"/>
</dbReference>
<dbReference type="SUPFAM" id="SSF51735">
    <property type="entry name" value="NAD(P)-binding Rossmann-fold domains"/>
    <property type="match status" value="1"/>
</dbReference>
<name>A0A917TTI5_9ACTN</name>
<keyword evidence="3" id="KW-1185">Reference proteome</keyword>
<dbReference type="InterPro" id="IPR036291">
    <property type="entry name" value="NAD(P)-bd_dom_sf"/>
</dbReference>
<dbReference type="EMBL" id="BMPI01000020">
    <property type="protein sequence ID" value="GGM36619.1"/>
    <property type="molecule type" value="Genomic_DNA"/>
</dbReference>
<dbReference type="RefSeq" id="WP_190251659.1">
    <property type="nucleotide sequence ID" value="NZ_BMPI01000020.1"/>
</dbReference>
<dbReference type="AlphaFoldDB" id="A0A917TTI5"/>
<sequence length="136" mass="13823">MQAPGVCAITGGICGTGAGGCSCWDTAATTSMHVIVVAGLDRPESPVRAVPCDCRDPVQVSGLFAAADEMGSLIAMVNSAGLAIEVAPFGIRVNRVRPGIIDTEMYATGGEPDCARRLGPQQSSAGPARSRTLHAP</sequence>
<gene>
    <name evidence="2" type="ORF">GCM10007977_042650</name>
</gene>
<protein>
    <recommendedName>
        <fullName evidence="4">SDR family oxidoreductase</fullName>
    </recommendedName>
</protein>
<evidence type="ECO:0000313" key="3">
    <source>
        <dbReference type="Proteomes" id="UP000642070"/>
    </source>
</evidence>
<accession>A0A917TTI5</accession>
<dbReference type="Proteomes" id="UP000642070">
    <property type="component" value="Unassembled WGS sequence"/>
</dbReference>
<reference evidence="2" key="1">
    <citation type="journal article" date="2014" name="Int. J. Syst. Evol. Microbiol.">
        <title>Complete genome sequence of Corynebacterium casei LMG S-19264T (=DSM 44701T), isolated from a smear-ripened cheese.</title>
        <authorList>
            <consortium name="US DOE Joint Genome Institute (JGI-PGF)"/>
            <person name="Walter F."/>
            <person name="Albersmeier A."/>
            <person name="Kalinowski J."/>
            <person name="Ruckert C."/>
        </authorList>
    </citation>
    <scope>NUCLEOTIDE SEQUENCE</scope>
    <source>
        <strain evidence="2">JCM 19831</strain>
    </source>
</reference>
<evidence type="ECO:0008006" key="4">
    <source>
        <dbReference type="Google" id="ProtNLM"/>
    </source>
</evidence>
<organism evidence="2 3">
    <name type="scientific">Dactylosporangium sucinum</name>
    <dbReference type="NCBI Taxonomy" id="1424081"/>
    <lineage>
        <taxon>Bacteria</taxon>
        <taxon>Bacillati</taxon>
        <taxon>Actinomycetota</taxon>
        <taxon>Actinomycetes</taxon>
        <taxon>Micromonosporales</taxon>
        <taxon>Micromonosporaceae</taxon>
        <taxon>Dactylosporangium</taxon>
    </lineage>
</organism>